<evidence type="ECO:0000256" key="6">
    <source>
        <dbReference type="ARBA" id="ARBA00022475"/>
    </source>
</evidence>
<evidence type="ECO:0000256" key="7">
    <source>
        <dbReference type="ARBA" id="ARBA00022692"/>
    </source>
</evidence>
<feature type="transmembrane region" description="Helical" evidence="26">
    <location>
        <begin position="135"/>
        <end position="160"/>
    </location>
</feature>
<dbReference type="PANTHER" id="PTHR11662:SF455">
    <property type="entry name" value="GH23975P"/>
    <property type="match status" value="1"/>
</dbReference>
<evidence type="ECO:0000256" key="26">
    <source>
        <dbReference type="SAM" id="Phobius"/>
    </source>
</evidence>
<keyword evidence="13" id="KW-0458">Lysosome</keyword>
<accession>A0A9N9WMD0</accession>
<keyword evidence="9 26" id="KW-1133">Transmembrane helix</keyword>
<dbReference type="GO" id="GO:0030672">
    <property type="term" value="C:synaptic vesicle membrane"/>
    <property type="evidence" value="ECO:0007669"/>
    <property type="project" value="UniProtKB-SubCell"/>
</dbReference>
<gene>
    <name evidence="28" type="ORF">CHIRRI_LOCUS4193</name>
</gene>
<feature type="transmembrane region" description="Helical" evidence="26">
    <location>
        <begin position="111"/>
        <end position="129"/>
    </location>
</feature>
<evidence type="ECO:0000256" key="25">
    <source>
        <dbReference type="ARBA" id="ARBA00081925"/>
    </source>
</evidence>
<comment type="catalytic activity">
    <reaction evidence="18">
        <text>N-acetyl-L-aspartyl-L-glutamate(out) = N-acetyl-L-aspartyl-L-glutamate(in)</text>
        <dbReference type="Rhea" id="RHEA:72599"/>
        <dbReference type="ChEBI" id="CHEBI:76931"/>
    </reaction>
    <physiologicalReaction direction="left-to-right" evidence="18">
        <dbReference type="Rhea" id="RHEA:72600"/>
    </physiologicalReaction>
</comment>
<dbReference type="SUPFAM" id="SSF103473">
    <property type="entry name" value="MFS general substrate transporter"/>
    <property type="match status" value="1"/>
</dbReference>
<keyword evidence="8" id="KW-0769">Symport</keyword>
<dbReference type="GO" id="GO:0015293">
    <property type="term" value="F:symporter activity"/>
    <property type="evidence" value="ECO:0007669"/>
    <property type="project" value="UniProtKB-KW"/>
</dbReference>
<dbReference type="InterPro" id="IPR050382">
    <property type="entry name" value="MFS_Na/Anion_cotransporter"/>
</dbReference>
<evidence type="ECO:0000256" key="14">
    <source>
        <dbReference type="ARBA" id="ARBA00023329"/>
    </source>
</evidence>
<feature type="domain" description="Major facilitator superfamily (MFS) profile" evidence="27">
    <location>
        <begin position="26"/>
        <end position="456"/>
    </location>
</feature>
<evidence type="ECO:0000256" key="2">
    <source>
        <dbReference type="ARBA" id="ARBA00004554"/>
    </source>
</evidence>
<evidence type="ECO:0000259" key="27">
    <source>
        <dbReference type="PROSITE" id="PS50850"/>
    </source>
</evidence>
<keyword evidence="12" id="KW-0325">Glycoprotein</keyword>
<evidence type="ECO:0000256" key="12">
    <source>
        <dbReference type="ARBA" id="ARBA00023180"/>
    </source>
</evidence>
<dbReference type="AlphaFoldDB" id="A0A9N9WMD0"/>
<dbReference type="InterPro" id="IPR011701">
    <property type="entry name" value="MFS"/>
</dbReference>
<feature type="transmembrane region" description="Helical" evidence="26">
    <location>
        <begin position="396"/>
        <end position="420"/>
    </location>
</feature>
<evidence type="ECO:0000256" key="10">
    <source>
        <dbReference type="ARBA" id="ARBA00023018"/>
    </source>
</evidence>
<dbReference type="InterPro" id="IPR036259">
    <property type="entry name" value="MFS_trans_sf"/>
</dbReference>
<comment type="catalytic activity">
    <reaction evidence="16">
        <text>L-aspartate(out) = L-aspartate(in)</text>
        <dbReference type="Rhea" id="RHEA:66332"/>
        <dbReference type="ChEBI" id="CHEBI:29991"/>
    </reaction>
    <physiologicalReaction direction="left-to-right" evidence="16">
        <dbReference type="Rhea" id="RHEA:66333"/>
    </physiologicalReaction>
</comment>
<keyword evidence="14" id="KW-0968">Cytoplasmic vesicle</keyword>
<feature type="transmembrane region" description="Helical" evidence="26">
    <location>
        <begin position="28"/>
        <end position="45"/>
    </location>
</feature>
<evidence type="ECO:0000256" key="4">
    <source>
        <dbReference type="ARBA" id="ARBA00004656"/>
    </source>
</evidence>
<reference evidence="28" key="1">
    <citation type="submission" date="2022-01" db="EMBL/GenBank/DDBJ databases">
        <authorList>
            <person name="King R."/>
        </authorList>
    </citation>
    <scope>NUCLEOTIDE SEQUENCE</scope>
</reference>
<keyword evidence="29" id="KW-1185">Reference proteome</keyword>
<dbReference type="Proteomes" id="UP001153620">
    <property type="component" value="Chromosome 1"/>
</dbReference>
<dbReference type="PANTHER" id="PTHR11662">
    <property type="entry name" value="SOLUTE CARRIER FAMILY 17"/>
    <property type="match status" value="1"/>
</dbReference>
<keyword evidence="11 26" id="KW-0472">Membrane</keyword>
<organism evidence="28 29">
    <name type="scientific">Chironomus riparius</name>
    <dbReference type="NCBI Taxonomy" id="315576"/>
    <lineage>
        <taxon>Eukaryota</taxon>
        <taxon>Metazoa</taxon>
        <taxon>Ecdysozoa</taxon>
        <taxon>Arthropoda</taxon>
        <taxon>Hexapoda</taxon>
        <taxon>Insecta</taxon>
        <taxon>Pterygota</taxon>
        <taxon>Neoptera</taxon>
        <taxon>Endopterygota</taxon>
        <taxon>Diptera</taxon>
        <taxon>Nematocera</taxon>
        <taxon>Chironomoidea</taxon>
        <taxon>Chironomidae</taxon>
        <taxon>Chironominae</taxon>
        <taxon>Chironomus</taxon>
    </lineage>
</organism>
<evidence type="ECO:0000256" key="9">
    <source>
        <dbReference type="ARBA" id="ARBA00022989"/>
    </source>
</evidence>
<dbReference type="GO" id="GO:0046942">
    <property type="term" value="P:carboxylic acid transport"/>
    <property type="evidence" value="ECO:0007669"/>
    <property type="project" value="UniProtKB-ARBA"/>
</dbReference>
<dbReference type="GO" id="GO:0016323">
    <property type="term" value="C:basolateral plasma membrane"/>
    <property type="evidence" value="ECO:0007669"/>
    <property type="project" value="UniProtKB-SubCell"/>
</dbReference>
<reference evidence="28" key="2">
    <citation type="submission" date="2022-10" db="EMBL/GenBank/DDBJ databases">
        <authorList>
            <consortium name="ENA_rothamsted_submissions"/>
            <consortium name="culmorum"/>
            <person name="King R."/>
        </authorList>
    </citation>
    <scope>NUCLEOTIDE SEQUENCE</scope>
</reference>
<comment type="catalytic activity">
    <reaction evidence="19">
        <text>L-glutamate(out) = L-glutamate(in)</text>
        <dbReference type="Rhea" id="RHEA:66336"/>
        <dbReference type="ChEBI" id="CHEBI:29985"/>
    </reaction>
    <physiologicalReaction direction="left-to-right" evidence="19">
        <dbReference type="Rhea" id="RHEA:66337"/>
    </physiologicalReaction>
</comment>
<evidence type="ECO:0000256" key="15">
    <source>
        <dbReference type="ARBA" id="ARBA00050101"/>
    </source>
</evidence>
<sequence length="489" mass="54527">MASKNDGNLEMDNELSFDPTPIFKRRRYFVVFMAFLGLFNVYALRSNLNVAIVSMTENRNSTDEFGNSIDIGPIFDWNSKEKGYILSAFYYGYLCTQIIGGVIAAKIGGNILFGIGIGVTAVFTLLTPLASNLSIYALITVRVLMGIFEGVTYSALYEMWSKWAPPFERSRMVVAAFTGNYVGLVISLPVSGILAKNVGWEWVFYVFGIIGCVWTVFWLLLIKRSPGRDPFISIEERRYIEQSLNRQSKDKAVKIPWKAIWTSSAVWAIIAAQFSEGWGFFTLQTQLPQFLKDALNYDIAKSGTISALPYLCMAVMLQVAGYLSDWVRIKGYWTTGQTRRYFNSMAFLIQMASMLCAAFFLNEVASVTFITIGVAMAAFAYSSFSVNYLDIAPQFAGLLMGICNSFATVAGIVSPILTGYIVTDASPEQWKIIFYIAGGIYLFGCIIYFIWAEGEVQPWAVQEDINATNESTEMNAKQGSINPAFAIKE</sequence>
<comment type="catalytic activity">
    <reaction evidence="15">
        <text>2 nitrate(out) + H(+)(out) = 2 nitrate(in) + H(+)(in)</text>
        <dbReference type="Rhea" id="RHEA:71539"/>
        <dbReference type="ChEBI" id="CHEBI:15378"/>
        <dbReference type="ChEBI" id="CHEBI:17632"/>
    </reaction>
    <physiologicalReaction direction="left-to-right" evidence="15">
        <dbReference type="Rhea" id="RHEA:71540"/>
    </physiologicalReaction>
</comment>
<evidence type="ECO:0000256" key="17">
    <source>
        <dbReference type="ARBA" id="ARBA00050625"/>
    </source>
</evidence>
<feature type="transmembrane region" description="Helical" evidence="26">
    <location>
        <begin position="84"/>
        <end position="104"/>
    </location>
</feature>
<comment type="catalytic activity">
    <reaction evidence="20">
        <text>D-glucuronate(out) + H(+)(out) = D-glucuronate(in) + H(+)(in)</text>
        <dbReference type="Rhea" id="RHEA:72591"/>
        <dbReference type="ChEBI" id="CHEBI:15378"/>
        <dbReference type="ChEBI" id="CHEBI:58720"/>
    </reaction>
    <physiologicalReaction direction="left-to-right" evidence="20">
        <dbReference type="Rhea" id="RHEA:72592"/>
    </physiologicalReaction>
</comment>
<feature type="transmembrane region" description="Helical" evidence="26">
    <location>
        <begin position="341"/>
        <end position="361"/>
    </location>
</feature>
<keyword evidence="7 26" id="KW-0812">Transmembrane</keyword>
<keyword evidence="10" id="KW-0770">Synapse</keyword>
<evidence type="ECO:0000256" key="20">
    <source>
        <dbReference type="ARBA" id="ARBA00051612"/>
    </source>
</evidence>
<dbReference type="PROSITE" id="PS50850">
    <property type="entry name" value="MFS"/>
    <property type="match status" value="1"/>
</dbReference>
<evidence type="ECO:0000256" key="16">
    <source>
        <dbReference type="ARBA" id="ARBA00050554"/>
    </source>
</evidence>
<evidence type="ECO:0000313" key="29">
    <source>
        <dbReference type="Proteomes" id="UP001153620"/>
    </source>
</evidence>
<dbReference type="InterPro" id="IPR020846">
    <property type="entry name" value="MFS_dom"/>
</dbReference>
<feature type="transmembrane region" description="Helical" evidence="26">
    <location>
        <begin position="255"/>
        <end position="274"/>
    </location>
</feature>
<feature type="transmembrane region" description="Helical" evidence="26">
    <location>
        <begin position="367"/>
        <end position="389"/>
    </location>
</feature>
<evidence type="ECO:0000256" key="3">
    <source>
        <dbReference type="ARBA" id="ARBA00004638"/>
    </source>
</evidence>
<feature type="transmembrane region" description="Helical" evidence="26">
    <location>
        <begin position="202"/>
        <end position="222"/>
    </location>
</feature>
<dbReference type="OrthoDB" id="2985014at2759"/>
<evidence type="ECO:0000256" key="22">
    <source>
        <dbReference type="ARBA" id="ARBA00069713"/>
    </source>
</evidence>
<dbReference type="FunFam" id="1.20.1250.20:FF:000003">
    <property type="entry name" value="Solute carrier family 17 member 3"/>
    <property type="match status" value="1"/>
</dbReference>
<dbReference type="Gene3D" id="1.20.1250.20">
    <property type="entry name" value="MFS general substrate transporter like domains"/>
    <property type="match status" value="2"/>
</dbReference>
<evidence type="ECO:0000256" key="19">
    <source>
        <dbReference type="ARBA" id="ARBA00051447"/>
    </source>
</evidence>
<evidence type="ECO:0000256" key="11">
    <source>
        <dbReference type="ARBA" id="ARBA00023136"/>
    </source>
</evidence>
<evidence type="ECO:0000256" key="8">
    <source>
        <dbReference type="ARBA" id="ARBA00022847"/>
    </source>
</evidence>
<comment type="catalytic activity">
    <reaction evidence="17">
        <text>N-acetylneuraminate(in) + H(+)(in) = N-acetylneuraminate(out) + H(+)(out)</text>
        <dbReference type="Rhea" id="RHEA:28987"/>
        <dbReference type="ChEBI" id="CHEBI:15378"/>
        <dbReference type="ChEBI" id="CHEBI:35418"/>
    </reaction>
    <physiologicalReaction direction="right-to-left" evidence="17">
        <dbReference type="Rhea" id="RHEA:28989"/>
    </physiologicalReaction>
</comment>
<keyword evidence="5" id="KW-0813">Transport</keyword>
<proteinExistence type="predicted"/>
<feature type="transmembrane region" description="Helical" evidence="26">
    <location>
        <begin position="307"/>
        <end position="329"/>
    </location>
</feature>
<name>A0A9N9WMD0_9DIPT</name>
<dbReference type="CDD" id="cd17318">
    <property type="entry name" value="MFS_SLC17"/>
    <property type="match status" value="1"/>
</dbReference>
<evidence type="ECO:0000256" key="21">
    <source>
        <dbReference type="ARBA" id="ARBA00056891"/>
    </source>
</evidence>
<dbReference type="EMBL" id="OU895877">
    <property type="protein sequence ID" value="CAG9801262.1"/>
    <property type="molecule type" value="Genomic_DNA"/>
</dbReference>
<evidence type="ECO:0000313" key="28">
    <source>
        <dbReference type="EMBL" id="CAG9801262.1"/>
    </source>
</evidence>
<feature type="transmembrane region" description="Helical" evidence="26">
    <location>
        <begin position="172"/>
        <end position="190"/>
    </location>
</feature>
<evidence type="ECO:0000256" key="18">
    <source>
        <dbReference type="ARBA" id="ARBA00051403"/>
    </source>
</evidence>
<dbReference type="GO" id="GO:0006820">
    <property type="term" value="P:monoatomic anion transport"/>
    <property type="evidence" value="ECO:0007669"/>
    <property type="project" value="TreeGrafter"/>
</dbReference>
<dbReference type="GO" id="GO:0005765">
    <property type="term" value="C:lysosomal membrane"/>
    <property type="evidence" value="ECO:0007669"/>
    <property type="project" value="UniProtKB-SubCell"/>
</dbReference>
<evidence type="ECO:0000256" key="1">
    <source>
        <dbReference type="ARBA" id="ARBA00004432"/>
    </source>
</evidence>
<evidence type="ECO:0000256" key="5">
    <source>
        <dbReference type="ARBA" id="ARBA00022448"/>
    </source>
</evidence>
<evidence type="ECO:0000256" key="13">
    <source>
        <dbReference type="ARBA" id="ARBA00023228"/>
    </source>
</evidence>
<evidence type="ECO:0000256" key="23">
    <source>
        <dbReference type="ARBA" id="ARBA00080244"/>
    </source>
</evidence>
<protein>
    <recommendedName>
        <fullName evidence="22">Sialin</fullName>
    </recommendedName>
    <alternativeName>
        <fullName evidence="25">H(+)/nitrate cotransporter</fullName>
    </alternativeName>
    <alternativeName>
        <fullName evidence="23">H(+)/sialic acid cotransporter</fullName>
    </alternativeName>
    <alternativeName>
        <fullName evidence="24">Vesicular excitatory amino acid transporter</fullName>
    </alternativeName>
</protein>
<dbReference type="Pfam" id="PF07690">
    <property type="entry name" value="MFS_1"/>
    <property type="match status" value="1"/>
</dbReference>
<keyword evidence="6" id="KW-1003">Cell membrane</keyword>
<feature type="transmembrane region" description="Helical" evidence="26">
    <location>
        <begin position="432"/>
        <end position="451"/>
    </location>
</feature>
<dbReference type="FunFam" id="1.20.1250.20:FF:000067">
    <property type="entry name" value="sialin isoform X2"/>
    <property type="match status" value="1"/>
</dbReference>
<comment type="function">
    <text evidence="21">Receptor for CM101, a polysaccharide produced by group B Streptococcus with antipathoangiogenic properties.</text>
</comment>
<comment type="subcellular location">
    <subcellularLocation>
        <location evidence="2">Basolateral cell membrane</location>
        <topology evidence="2">Multi-pass membrane protein</topology>
    </subcellularLocation>
    <subcellularLocation>
        <location evidence="3">Cytoplasmic vesicle</location>
        <location evidence="3">Secretory vesicle membrane</location>
        <topology evidence="3">Multi-pass membrane protein</topology>
    </subcellularLocation>
    <subcellularLocation>
        <location evidence="1">Cytoplasmic vesicle</location>
        <location evidence="1">Secretory vesicle</location>
        <location evidence="1">Synaptic vesicle membrane</location>
    </subcellularLocation>
    <subcellularLocation>
        <location evidence="4">Lysosome membrane</location>
    </subcellularLocation>
</comment>
<evidence type="ECO:0000256" key="24">
    <source>
        <dbReference type="ARBA" id="ARBA00081195"/>
    </source>
</evidence>